<evidence type="ECO:0000256" key="6">
    <source>
        <dbReference type="SAM" id="MobiDB-lite"/>
    </source>
</evidence>
<sequence>MCMSSEMGVKMPGKSHTTAVRAFTLVELLTVIAIIAVLAAILFPVFAAAREQARQATTMGNMHDVYEAVRLYHEDEGTYPPALFGYAETALTNVQPGMPSGEPALPGDPIVPMGQATEYFQATGVGAYLYPNKLKDLNAFFCPDNPTHNQTQVTIAYWPLTLTNGQLVPVTWVQGNNNTNPPPACPNYSDPDLPTRQPNGPNPGATYVGQPKLFYVMDSMDIGPLLDSNGNWMHDANGNPLYEYHYAVDWTHQLYNQKNGCDTTAQVPVYGLPSNPPVVLSNQLKYKNPSPETTVITWNTYHAGVAHSGNVIVLLLSGTARKISLQQAQQQLPLNYH</sequence>
<keyword evidence="2" id="KW-0488">Methylation</keyword>
<dbReference type="SUPFAM" id="SSF54523">
    <property type="entry name" value="Pili subunits"/>
    <property type="match status" value="1"/>
</dbReference>
<dbReference type="STRING" id="454171.CP488_02911"/>
<keyword evidence="4" id="KW-1133">Transmembrane helix</keyword>
<dbReference type="EMBL" id="HF951689">
    <property type="protein sequence ID" value="CCW35005.1"/>
    <property type="molecule type" value="Genomic_DNA"/>
</dbReference>
<dbReference type="Pfam" id="PF07963">
    <property type="entry name" value="N_methyl"/>
    <property type="match status" value="1"/>
</dbReference>
<gene>
    <name evidence="7" type="ORF">CCALI_01186</name>
</gene>
<name>S0EUJ9_CHTCT</name>
<keyword evidence="5" id="KW-0472">Membrane</keyword>
<dbReference type="PANTHER" id="PTHR30093:SF44">
    <property type="entry name" value="TYPE II SECRETION SYSTEM CORE PROTEIN G"/>
    <property type="match status" value="1"/>
</dbReference>
<dbReference type="InterPro" id="IPR012902">
    <property type="entry name" value="N_methyl_site"/>
</dbReference>
<protein>
    <submittedName>
        <fullName evidence="7">Prepilin-type N-terminal cleavage/methylation domain</fullName>
    </submittedName>
</protein>
<evidence type="ECO:0000256" key="4">
    <source>
        <dbReference type="ARBA" id="ARBA00022989"/>
    </source>
</evidence>
<evidence type="ECO:0000256" key="3">
    <source>
        <dbReference type="ARBA" id="ARBA00022692"/>
    </source>
</evidence>
<evidence type="ECO:0000313" key="7">
    <source>
        <dbReference type="EMBL" id="CCW35005.1"/>
    </source>
</evidence>
<accession>S0EUJ9</accession>
<dbReference type="AlphaFoldDB" id="S0EUJ9"/>
<reference evidence="8" key="1">
    <citation type="submission" date="2013-03" db="EMBL/GenBank/DDBJ databases">
        <title>Genome sequence of Chthonomonas calidirosea, the first sequenced genome from the Armatimonadetes phylum (formally candidate division OP10).</title>
        <authorList>
            <person name="Lee K.C.Y."/>
            <person name="Morgan X.C."/>
            <person name="Dunfield P.F."/>
            <person name="Tamas I."/>
            <person name="Houghton K.M."/>
            <person name="Vyssotski M."/>
            <person name="Ryan J.L.J."/>
            <person name="Lagutin K."/>
            <person name="McDonald I.R."/>
            <person name="Stott M.B."/>
        </authorList>
    </citation>
    <scope>NUCLEOTIDE SEQUENCE [LARGE SCALE GENOMIC DNA]</scope>
    <source>
        <strain evidence="8">DSM 23976 / ICMP 18418 / T49</strain>
    </source>
</reference>
<dbReference type="KEGG" id="ccz:CCALI_01186"/>
<evidence type="ECO:0000256" key="2">
    <source>
        <dbReference type="ARBA" id="ARBA00022481"/>
    </source>
</evidence>
<dbReference type="NCBIfam" id="TIGR02532">
    <property type="entry name" value="IV_pilin_GFxxxE"/>
    <property type="match status" value="1"/>
</dbReference>
<evidence type="ECO:0000256" key="1">
    <source>
        <dbReference type="ARBA" id="ARBA00004167"/>
    </source>
</evidence>
<comment type="subcellular location">
    <subcellularLocation>
        <location evidence="1">Membrane</location>
        <topology evidence="1">Single-pass membrane protein</topology>
    </subcellularLocation>
</comment>
<dbReference type="Proteomes" id="UP000014227">
    <property type="component" value="Chromosome I"/>
</dbReference>
<dbReference type="eggNOG" id="COG2165">
    <property type="taxonomic scope" value="Bacteria"/>
</dbReference>
<dbReference type="InParanoid" id="S0EUJ9"/>
<dbReference type="GO" id="GO:0016020">
    <property type="term" value="C:membrane"/>
    <property type="evidence" value="ECO:0007669"/>
    <property type="project" value="UniProtKB-SubCell"/>
</dbReference>
<dbReference type="Gene3D" id="3.30.700.10">
    <property type="entry name" value="Glycoprotein, Type 4 Pilin"/>
    <property type="match status" value="1"/>
</dbReference>
<organism evidence="7 8">
    <name type="scientific">Chthonomonas calidirosea (strain DSM 23976 / ICMP 18418 / T49)</name>
    <dbReference type="NCBI Taxonomy" id="1303518"/>
    <lineage>
        <taxon>Bacteria</taxon>
        <taxon>Bacillati</taxon>
        <taxon>Armatimonadota</taxon>
        <taxon>Chthonomonadia</taxon>
        <taxon>Chthonomonadales</taxon>
        <taxon>Chthonomonadaceae</taxon>
        <taxon>Chthonomonas</taxon>
    </lineage>
</organism>
<evidence type="ECO:0000313" key="8">
    <source>
        <dbReference type="Proteomes" id="UP000014227"/>
    </source>
</evidence>
<keyword evidence="3" id="KW-0812">Transmembrane</keyword>
<evidence type="ECO:0000256" key="5">
    <source>
        <dbReference type="ARBA" id="ARBA00023136"/>
    </source>
</evidence>
<dbReference type="PATRIC" id="fig|1303518.3.peg.1208"/>
<dbReference type="PANTHER" id="PTHR30093">
    <property type="entry name" value="GENERAL SECRETION PATHWAY PROTEIN G"/>
    <property type="match status" value="1"/>
</dbReference>
<proteinExistence type="predicted"/>
<dbReference type="InterPro" id="IPR045584">
    <property type="entry name" value="Pilin-like"/>
</dbReference>
<feature type="region of interest" description="Disordered" evidence="6">
    <location>
        <begin position="178"/>
        <end position="202"/>
    </location>
</feature>
<keyword evidence="8" id="KW-1185">Reference proteome</keyword>
<dbReference type="HOGENOM" id="CLU_1003808_0_0_0"/>